<dbReference type="AlphaFoldDB" id="A0A8X6MKU1"/>
<reference evidence="2" key="1">
    <citation type="submission" date="2020-08" db="EMBL/GenBank/DDBJ databases">
        <title>Multicomponent nature underlies the extraordinary mechanical properties of spider dragline silk.</title>
        <authorList>
            <person name="Kono N."/>
            <person name="Nakamura H."/>
            <person name="Mori M."/>
            <person name="Yoshida Y."/>
            <person name="Ohtoshi R."/>
            <person name="Malay A.D."/>
            <person name="Moran D.A.P."/>
            <person name="Tomita M."/>
            <person name="Numata K."/>
            <person name="Arakawa K."/>
        </authorList>
    </citation>
    <scope>NUCLEOTIDE SEQUENCE</scope>
</reference>
<organism evidence="2 3">
    <name type="scientific">Nephila pilipes</name>
    <name type="common">Giant wood spider</name>
    <name type="synonym">Nephila maculata</name>
    <dbReference type="NCBI Taxonomy" id="299642"/>
    <lineage>
        <taxon>Eukaryota</taxon>
        <taxon>Metazoa</taxon>
        <taxon>Ecdysozoa</taxon>
        <taxon>Arthropoda</taxon>
        <taxon>Chelicerata</taxon>
        <taxon>Arachnida</taxon>
        <taxon>Araneae</taxon>
        <taxon>Araneomorphae</taxon>
        <taxon>Entelegynae</taxon>
        <taxon>Araneoidea</taxon>
        <taxon>Nephilidae</taxon>
        <taxon>Nephila</taxon>
    </lineage>
</organism>
<name>A0A8X6MKU1_NEPPI</name>
<sequence length="99" mass="11363">MGSWQTLGLTTILNILHGVLNQYPYKLQSYHNLLPSDTIGRVAFVSLKKFRGLSMKQSRVFLVTELLGLQNPIRYMELQTEADKLFKGYDVNESQRENG</sequence>
<dbReference type="OrthoDB" id="6430321at2759"/>
<dbReference type="EMBL" id="BMAW01000084">
    <property type="protein sequence ID" value="GFS67241.1"/>
    <property type="molecule type" value="Genomic_DNA"/>
</dbReference>
<evidence type="ECO:0000313" key="2">
    <source>
        <dbReference type="EMBL" id="GFS67241.1"/>
    </source>
</evidence>
<keyword evidence="1" id="KW-0732">Signal</keyword>
<feature type="signal peptide" evidence="1">
    <location>
        <begin position="1"/>
        <end position="21"/>
    </location>
</feature>
<gene>
    <name evidence="2" type="ORF">NPIL_186891</name>
</gene>
<evidence type="ECO:0000256" key="1">
    <source>
        <dbReference type="SAM" id="SignalP"/>
    </source>
</evidence>
<accession>A0A8X6MKU1</accession>
<protein>
    <submittedName>
        <fullName evidence="2">Uncharacterized protein</fullName>
    </submittedName>
</protein>
<dbReference type="Proteomes" id="UP000887013">
    <property type="component" value="Unassembled WGS sequence"/>
</dbReference>
<evidence type="ECO:0000313" key="3">
    <source>
        <dbReference type="Proteomes" id="UP000887013"/>
    </source>
</evidence>
<keyword evidence="3" id="KW-1185">Reference proteome</keyword>
<proteinExistence type="predicted"/>
<feature type="chain" id="PRO_5036456656" evidence="1">
    <location>
        <begin position="22"/>
        <end position="99"/>
    </location>
</feature>
<comment type="caution">
    <text evidence="2">The sequence shown here is derived from an EMBL/GenBank/DDBJ whole genome shotgun (WGS) entry which is preliminary data.</text>
</comment>